<dbReference type="Pfam" id="PF00583">
    <property type="entry name" value="Acetyltransf_1"/>
    <property type="match status" value="1"/>
</dbReference>
<keyword evidence="1" id="KW-0808">Transferase</keyword>
<dbReference type="AlphaFoldDB" id="A0ABD6DKH4"/>
<dbReference type="Proteomes" id="UP001597034">
    <property type="component" value="Unassembled WGS sequence"/>
</dbReference>
<protein>
    <submittedName>
        <fullName evidence="5">Arsenic resistance N-acetyltransferase ArsN2</fullName>
    </submittedName>
</protein>
<dbReference type="GO" id="GO:0016746">
    <property type="term" value="F:acyltransferase activity"/>
    <property type="evidence" value="ECO:0007669"/>
    <property type="project" value="UniProtKB-KW"/>
</dbReference>
<reference evidence="5 6" key="1">
    <citation type="journal article" date="2019" name="Int. J. Syst. Evol. Microbiol.">
        <title>The Global Catalogue of Microorganisms (GCM) 10K type strain sequencing project: providing services to taxonomists for standard genome sequencing and annotation.</title>
        <authorList>
            <consortium name="The Broad Institute Genomics Platform"/>
            <consortium name="The Broad Institute Genome Sequencing Center for Infectious Disease"/>
            <person name="Wu L."/>
            <person name="Ma J."/>
        </authorList>
    </citation>
    <scope>NUCLEOTIDE SEQUENCE [LARGE SCALE GENOMIC DNA]</scope>
    <source>
        <strain evidence="5 6">CGMCC 1.10390</strain>
    </source>
</reference>
<proteinExistence type="predicted"/>
<evidence type="ECO:0000256" key="3">
    <source>
        <dbReference type="SAM" id="MobiDB-lite"/>
    </source>
</evidence>
<evidence type="ECO:0000259" key="4">
    <source>
        <dbReference type="PROSITE" id="PS51186"/>
    </source>
</evidence>
<dbReference type="InterPro" id="IPR016181">
    <property type="entry name" value="Acyl_CoA_acyltransferase"/>
</dbReference>
<dbReference type="PROSITE" id="PS51186">
    <property type="entry name" value="GNAT"/>
    <property type="match status" value="1"/>
</dbReference>
<dbReference type="RefSeq" id="WP_256401088.1">
    <property type="nucleotide sequence ID" value="NZ_JANHJR010000003.1"/>
</dbReference>
<feature type="domain" description="N-acetyltransferase" evidence="4">
    <location>
        <begin position="1"/>
        <end position="146"/>
    </location>
</feature>
<dbReference type="InterPro" id="IPR000182">
    <property type="entry name" value="GNAT_dom"/>
</dbReference>
<accession>A0ABD6DKH4</accession>
<dbReference type="PANTHER" id="PTHR43877">
    <property type="entry name" value="AMINOALKYLPHOSPHONATE N-ACETYLTRANSFERASE-RELATED-RELATED"/>
    <property type="match status" value="1"/>
</dbReference>
<evidence type="ECO:0000313" key="5">
    <source>
        <dbReference type="EMBL" id="MFD1646839.1"/>
    </source>
</evidence>
<dbReference type="InterPro" id="IPR050832">
    <property type="entry name" value="Bact_Acetyltransf"/>
</dbReference>
<feature type="compositionally biased region" description="Basic and acidic residues" evidence="3">
    <location>
        <begin position="152"/>
        <end position="173"/>
    </location>
</feature>
<evidence type="ECO:0000256" key="2">
    <source>
        <dbReference type="ARBA" id="ARBA00023315"/>
    </source>
</evidence>
<name>A0ABD6DKH4_9EURY</name>
<dbReference type="NCBIfam" id="NF040501">
    <property type="entry name" value="resist_ArsN2"/>
    <property type="match status" value="1"/>
</dbReference>
<gene>
    <name evidence="5" type="primary">arsN2</name>
    <name evidence="5" type="ORF">ACFSBL_14200</name>
</gene>
<dbReference type="CDD" id="cd04301">
    <property type="entry name" value="NAT_SF"/>
    <property type="match status" value="1"/>
</dbReference>
<dbReference type="SUPFAM" id="SSF55729">
    <property type="entry name" value="Acyl-CoA N-acyltransferases (Nat)"/>
    <property type="match status" value="1"/>
</dbReference>
<keyword evidence="2" id="KW-0012">Acyltransferase</keyword>
<keyword evidence="6" id="KW-1185">Reference proteome</keyword>
<evidence type="ECO:0000256" key="1">
    <source>
        <dbReference type="ARBA" id="ARBA00022679"/>
    </source>
</evidence>
<dbReference type="EMBL" id="JBHUDO010000003">
    <property type="protein sequence ID" value="MFD1646839.1"/>
    <property type="molecule type" value="Genomic_DNA"/>
</dbReference>
<sequence>MSDLSLRRADESEYSRVESLLAANDLPNEDVRDGAAEFFLASTDDECVGLGGVERHGSNGLLRSLVVVEQYRGQGYGTALCDALETHARESGVETLYLLTTTAAPFFRRRGYERVDREAVPDRIRDTAEFTELCPASATCMTKDIAEQGETGAERAERAGGTDGRHPSTSDGS</sequence>
<dbReference type="Gene3D" id="3.40.630.30">
    <property type="match status" value="1"/>
</dbReference>
<organism evidence="5 6">
    <name type="scientific">Haloarchaeobius litoreus</name>
    <dbReference type="NCBI Taxonomy" id="755306"/>
    <lineage>
        <taxon>Archaea</taxon>
        <taxon>Methanobacteriati</taxon>
        <taxon>Methanobacteriota</taxon>
        <taxon>Stenosarchaea group</taxon>
        <taxon>Halobacteria</taxon>
        <taxon>Halobacteriales</taxon>
        <taxon>Halorubellaceae</taxon>
        <taxon>Haloarchaeobius</taxon>
    </lineage>
</organism>
<comment type="caution">
    <text evidence="5">The sequence shown here is derived from an EMBL/GenBank/DDBJ whole genome shotgun (WGS) entry which is preliminary data.</text>
</comment>
<dbReference type="PANTHER" id="PTHR43877:SF2">
    <property type="entry name" value="AMINOALKYLPHOSPHONATE N-ACETYLTRANSFERASE-RELATED"/>
    <property type="match status" value="1"/>
</dbReference>
<feature type="region of interest" description="Disordered" evidence="3">
    <location>
        <begin position="144"/>
        <end position="173"/>
    </location>
</feature>
<evidence type="ECO:0000313" key="6">
    <source>
        <dbReference type="Proteomes" id="UP001597034"/>
    </source>
</evidence>